<evidence type="ECO:0000313" key="1">
    <source>
        <dbReference type="EMBL" id="KAK7938660.1"/>
    </source>
</evidence>
<evidence type="ECO:0000313" key="2">
    <source>
        <dbReference type="Proteomes" id="UP001460270"/>
    </source>
</evidence>
<dbReference type="EMBL" id="JBBPFD010000002">
    <property type="protein sequence ID" value="KAK7938660.1"/>
    <property type="molecule type" value="Genomic_DNA"/>
</dbReference>
<dbReference type="AlphaFoldDB" id="A0AAW0Q0U5"/>
<comment type="caution">
    <text evidence="1">The sequence shown here is derived from an EMBL/GenBank/DDBJ whole genome shotgun (WGS) entry which is preliminary data.</text>
</comment>
<sequence>MGCNSKRLAGSLTAAALNKKKDEEMRFNKAVGSCQAEISLKTQAQISEMRLGRERQSAHVSDADLQFTLASIRTPKR</sequence>
<dbReference type="Proteomes" id="UP001460270">
    <property type="component" value="Unassembled WGS sequence"/>
</dbReference>
<organism evidence="1 2">
    <name type="scientific">Mugilogobius chulae</name>
    <name type="common">yellowstripe goby</name>
    <dbReference type="NCBI Taxonomy" id="88201"/>
    <lineage>
        <taxon>Eukaryota</taxon>
        <taxon>Metazoa</taxon>
        <taxon>Chordata</taxon>
        <taxon>Craniata</taxon>
        <taxon>Vertebrata</taxon>
        <taxon>Euteleostomi</taxon>
        <taxon>Actinopterygii</taxon>
        <taxon>Neopterygii</taxon>
        <taxon>Teleostei</taxon>
        <taxon>Neoteleostei</taxon>
        <taxon>Acanthomorphata</taxon>
        <taxon>Gobiaria</taxon>
        <taxon>Gobiiformes</taxon>
        <taxon>Gobioidei</taxon>
        <taxon>Gobiidae</taxon>
        <taxon>Gobionellinae</taxon>
        <taxon>Mugilogobius</taxon>
    </lineage>
</organism>
<reference evidence="2" key="1">
    <citation type="submission" date="2024-04" db="EMBL/GenBank/DDBJ databases">
        <title>Salinicola lusitanus LLJ914,a marine bacterium isolated from the Okinawa Trough.</title>
        <authorList>
            <person name="Li J."/>
        </authorList>
    </citation>
    <scope>NUCLEOTIDE SEQUENCE [LARGE SCALE GENOMIC DNA]</scope>
</reference>
<proteinExistence type="predicted"/>
<keyword evidence="2" id="KW-1185">Reference proteome</keyword>
<accession>A0AAW0Q0U5</accession>
<gene>
    <name evidence="1" type="ORF">WMY93_001986</name>
</gene>
<name>A0AAW0Q0U5_9GOBI</name>
<protein>
    <submittedName>
        <fullName evidence="1">Uncharacterized protein</fullName>
    </submittedName>
</protein>